<dbReference type="STRING" id="1618387.UW44_C0012G0021"/>
<evidence type="ECO:0000259" key="8">
    <source>
        <dbReference type="PROSITE" id="PS51161"/>
    </source>
</evidence>
<dbReference type="EMBL" id="LCIH01000012">
    <property type="protein sequence ID" value="KKT51438.1"/>
    <property type="molecule type" value="Genomic_DNA"/>
</dbReference>
<comment type="similarity">
    <text evidence="7">Belongs to the NrdR family.</text>
</comment>
<dbReference type="PANTHER" id="PTHR30455:SF2">
    <property type="entry name" value="TRANSCRIPTIONAL REPRESSOR NRDR"/>
    <property type="match status" value="1"/>
</dbReference>
<dbReference type="HAMAP" id="MF_00440">
    <property type="entry name" value="NrdR"/>
    <property type="match status" value="1"/>
</dbReference>
<dbReference type="PANTHER" id="PTHR30455">
    <property type="entry name" value="TRANSCRIPTIONAL REPRESSOR NRDR"/>
    <property type="match status" value="1"/>
</dbReference>
<dbReference type="InterPro" id="IPR003796">
    <property type="entry name" value="RNR_NrdR-like"/>
</dbReference>
<dbReference type="InterPro" id="IPR055173">
    <property type="entry name" value="NrdR-like_N"/>
</dbReference>
<evidence type="ECO:0000256" key="4">
    <source>
        <dbReference type="ARBA" id="ARBA00023015"/>
    </source>
</evidence>
<dbReference type="GO" id="GO:0003677">
    <property type="term" value="F:DNA binding"/>
    <property type="evidence" value="ECO:0007669"/>
    <property type="project" value="UniProtKB-KW"/>
</dbReference>
<keyword evidence="7" id="KW-0862">Zinc</keyword>
<comment type="function">
    <text evidence="7">Negatively regulates transcription of bacterial ribonucleotide reductase nrd genes and operons by binding to NrdR-boxes.</text>
</comment>
<dbReference type="PATRIC" id="fig|1618387.3.peg.934"/>
<keyword evidence="5 7" id="KW-0238">DNA-binding</keyword>
<keyword evidence="2 7" id="KW-0547">Nucleotide-binding</keyword>
<comment type="cofactor">
    <cofactor evidence="7">
        <name>Zn(2+)</name>
        <dbReference type="ChEBI" id="CHEBI:29105"/>
    </cofactor>
    <text evidence="7">Binds 1 zinc ion.</text>
</comment>
<evidence type="ECO:0000256" key="5">
    <source>
        <dbReference type="ARBA" id="ARBA00023125"/>
    </source>
</evidence>
<feature type="zinc finger region" evidence="7">
    <location>
        <begin position="15"/>
        <end position="46"/>
    </location>
</feature>
<dbReference type="GO" id="GO:0008270">
    <property type="term" value="F:zinc ion binding"/>
    <property type="evidence" value="ECO:0007669"/>
    <property type="project" value="UniProtKB-UniRule"/>
</dbReference>
<feature type="domain" description="ATP-cone" evidence="8">
    <location>
        <begin position="61"/>
        <end position="151"/>
    </location>
</feature>
<keyword evidence="6 7" id="KW-0804">Transcription</keyword>
<evidence type="ECO:0000313" key="10">
    <source>
        <dbReference type="Proteomes" id="UP000034006"/>
    </source>
</evidence>
<evidence type="ECO:0000256" key="2">
    <source>
        <dbReference type="ARBA" id="ARBA00022741"/>
    </source>
</evidence>
<gene>
    <name evidence="7" type="primary">nrdR</name>
    <name evidence="9" type="ORF">UW44_C0012G0021</name>
</gene>
<dbReference type="PROSITE" id="PS51161">
    <property type="entry name" value="ATP_CONE"/>
    <property type="match status" value="1"/>
</dbReference>
<evidence type="ECO:0000313" key="9">
    <source>
        <dbReference type="EMBL" id="KKT51438.1"/>
    </source>
</evidence>
<evidence type="ECO:0000256" key="6">
    <source>
        <dbReference type="ARBA" id="ARBA00023163"/>
    </source>
</evidence>
<keyword evidence="4 7" id="KW-0805">Transcription regulation</keyword>
<dbReference type="NCBIfam" id="TIGR00244">
    <property type="entry name" value="transcriptional regulator NrdR"/>
    <property type="match status" value="1"/>
</dbReference>
<dbReference type="InterPro" id="IPR005144">
    <property type="entry name" value="ATP-cone_dom"/>
</dbReference>
<accession>A0A0G1HXU7</accession>
<keyword evidence="7" id="KW-0479">Metal-binding</keyword>
<proteinExistence type="inferred from homology"/>
<evidence type="ECO:0000256" key="3">
    <source>
        <dbReference type="ARBA" id="ARBA00022840"/>
    </source>
</evidence>
<evidence type="ECO:0000256" key="7">
    <source>
        <dbReference type="HAMAP-Rule" id="MF_00440"/>
    </source>
</evidence>
<keyword evidence="7" id="KW-0863">Zinc-finger</keyword>
<comment type="caution">
    <text evidence="9">The sequence shown here is derived from an EMBL/GenBank/DDBJ whole genome shotgun (WGS) entry which is preliminary data.</text>
</comment>
<evidence type="ECO:0000256" key="1">
    <source>
        <dbReference type="ARBA" id="ARBA00022491"/>
    </source>
</evidence>
<sequence length="169" mass="19675">MKIYDNTKCCVYMNCPYCNNVDTNVLESRGLPGSEAVRRRRQCKKCGKRFTTHEKVVNIDLKVIKKSGKVEQYDREKLLKGVGKACYKRKVAREDIENLVDEIECKLLNRKTVEIKSSDIGKLVLNRLRRLDELAYLRFAGVYMDFNNAEDYKQFILAPLKITNQTNNL</sequence>
<organism evidence="9 10">
    <name type="scientific">Candidatus Collierbacteria bacterium GW2011_GWB2_44_22</name>
    <dbReference type="NCBI Taxonomy" id="1618387"/>
    <lineage>
        <taxon>Bacteria</taxon>
        <taxon>Candidatus Collieribacteriota</taxon>
    </lineage>
</organism>
<dbReference type="GO" id="GO:0045892">
    <property type="term" value="P:negative regulation of DNA-templated transcription"/>
    <property type="evidence" value="ECO:0007669"/>
    <property type="project" value="UniProtKB-UniRule"/>
</dbReference>
<name>A0A0G1HXU7_9BACT</name>
<dbReference type="Pfam" id="PF03477">
    <property type="entry name" value="ATP-cone"/>
    <property type="match status" value="1"/>
</dbReference>
<keyword evidence="3 7" id="KW-0067">ATP-binding</keyword>
<dbReference type="GO" id="GO:0005524">
    <property type="term" value="F:ATP binding"/>
    <property type="evidence" value="ECO:0007669"/>
    <property type="project" value="UniProtKB-UniRule"/>
</dbReference>
<keyword evidence="1 7" id="KW-0678">Repressor</keyword>
<dbReference type="Proteomes" id="UP000034006">
    <property type="component" value="Unassembled WGS sequence"/>
</dbReference>
<reference evidence="9 10" key="1">
    <citation type="journal article" date="2015" name="Nature">
        <title>rRNA introns, odd ribosomes, and small enigmatic genomes across a large radiation of phyla.</title>
        <authorList>
            <person name="Brown C.T."/>
            <person name="Hug L.A."/>
            <person name="Thomas B.C."/>
            <person name="Sharon I."/>
            <person name="Castelle C.J."/>
            <person name="Singh A."/>
            <person name="Wilkins M.J."/>
            <person name="Williams K.H."/>
            <person name="Banfield J.F."/>
        </authorList>
    </citation>
    <scope>NUCLEOTIDE SEQUENCE [LARGE SCALE GENOMIC DNA]</scope>
</reference>
<dbReference type="AlphaFoldDB" id="A0A0G1HXU7"/>
<dbReference type="Pfam" id="PF22811">
    <property type="entry name" value="Zn_ribbon_NrdR"/>
    <property type="match status" value="1"/>
</dbReference>
<protein>
    <recommendedName>
        <fullName evidence="7">Transcriptional repressor NrdR</fullName>
    </recommendedName>
</protein>